<evidence type="ECO:0000256" key="2">
    <source>
        <dbReference type="ARBA" id="ARBA00004429"/>
    </source>
</evidence>
<protein>
    <recommendedName>
        <fullName evidence="4">Lipopolysaccharide export system permease protein LptF</fullName>
    </recommendedName>
</protein>
<dbReference type="PANTHER" id="PTHR33529">
    <property type="entry name" value="SLR0882 PROTEIN-RELATED"/>
    <property type="match status" value="1"/>
</dbReference>
<evidence type="ECO:0000256" key="13">
    <source>
        <dbReference type="SAM" id="Phobius"/>
    </source>
</evidence>
<dbReference type="Proteomes" id="UP000319486">
    <property type="component" value="Unassembled WGS sequence"/>
</dbReference>
<dbReference type="AlphaFoldDB" id="A0A502BU32"/>
<feature type="region of interest" description="Disordered" evidence="12">
    <location>
        <begin position="238"/>
        <end position="265"/>
    </location>
</feature>
<evidence type="ECO:0000256" key="1">
    <source>
        <dbReference type="ARBA" id="ARBA00002265"/>
    </source>
</evidence>
<comment type="caution">
    <text evidence="14">The sequence shown here is derived from an EMBL/GenBank/DDBJ whole genome shotgun (WGS) entry which is preliminary data.</text>
</comment>
<sequence length="374" mass="40553">MLSILDRYFLRELAQTVAATVVVLLVIVAGSAFAKVLQQVANGSFPPSVMFQVLGLRTLDGLTNMMPLASFIGVLMGLGRMYRESEMHVLASSGMGPRGLLRPVLILGVTLVAITALVSLWLGPWAVRTSDAMVAAANRSVIAAGLDAGRFTNLPGKGGIIFVDSLSRDGSKLGRTFVATESTGKDGPTHLKVVSAASGELYQESDGDGRFIAFKDGWQYDIPLGTDNWRQMQYQRNDTSLSSVQADDDDDPAHSKGSWTLAQSNDPSDRAEFAWRANAPPLTLVLLLLALPLSRQSPREPKYGRLLLAVVSFYLYYLLLALGRAQIGKGHWQNEAPLWVLHAVVLALAGWMLWKQYSPRKAARPHKPQAGAPA</sequence>
<evidence type="ECO:0000256" key="12">
    <source>
        <dbReference type="SAM" id="MobiDB-lite"/>
    </source>
</evidence>
<evidence type="ECO:0000256" key="7">
    <source>
        <dbReference type="ARBA" id="ARBA00022519"/>
    </source>
</evidence>
<comment type="subcellular location">
    <subcellularLocation>
        <location evidence="2">Cell inner membrane</location>
        <topology evidence="2">Multi-pass membrane protein</topology>
    </subcellularLocation>
</comment>
<dbReference type="RefSeq" id="WP_140656469.1">
    <property type="nucleotide sequence ID" value="NZ_RCZO01000019.1"/>
</dbReference>
<dbReference type="GO" id="GO:0015920">
    <property type="term" value="P:lipopolysaccharide transport"/>
    <property type="evidence" value="ECO:0007669"/>
    <property type="project" value="TreeGrafter"/>
</dbReference>
<dbReference type="InterPro" id="IPR030922">
    <property type="entry name" value="LptF"/>
</dbReference>
<comment type="function">
    <text evidence="1">Part of the ABC transporter complex LptBFG involved in the translocation of lipopolysaccharide (LPS) from the inner membrane to the outer membrane.</text>
</comment>
<dbReference type="EMBL" id="RCZO01000019">
    <property type="protein sequence ID" value="TPG03882.1"/>
    <property type="molecule type" value="Genomic_DNA"/>
</dbReference>
<feature type="transmembrane region" description="Helical" evidence="13">
    <location>
        <begin position="306"/>
        <end position="324"/>
    </location>
</feature>
<keyword evidence="15" id="KW-1185">Reference proteome</keyword>
<comment type="similarity">
    <text evidence="3">Belongs to the LptF/LptG family.</text>
</comment>
<dbReference type="PANTHER" id="PTHR33529:SF7">
    <property type="entry name" value="LIPOPOLYSACCHARIDE EXPORT SYSTEM PERMEASE PROTEIN LPTF"/>
    <property type="match status" value="1"/>
</dbReference>
<evidence type="ECO:0000256" key="6">
    <source>
        <dbReference type="ARBA" id="ARBA00022475"/>
    </source>
</evidence>
<evidence type="ECO:0000256" key="4">
    <source>
        <dbReference type="ARBA" id="ARBA00014213"/>
    </source>
</evidence>
<evidence type="ECO:0000256" key="11">
    <source>
        <dbReference type="ARBA" id="ARBA00026081"/>
    </source>
</evidence>
<keyword evidence="9 13" id="KW-1133">Transmembrane helix</keyword>
<feature type="transmembrane region" description="Helical" evidence="13">
    <location>
        <begin position="54"/>
        <end position="79"/>
    </location>
</feature>
<dbReference type="GO" id="GO:0055085">
    <property type="term" value="P:transmembrane transport"/>
    <property type="evidence" value="ECO:0007669"/>
    <property type="project" value="InterPro"/>
</dbReference>
<dbReference type="GO" id="GO:0043190">
    <property type="term" value="C:ATP-binding cassette (ABC) transporter complex"/>
    <property type="evidence" value="ECO:0007669"/>
    <property type="project" value="InterPro"/>
</dbReference>
<gene>
    <name evidence="14" type="primary">lptF</name>
    <name evidence="14" type="ORF">EAH88_19095</name>
</gene>
<keyword evidence="8 13" id="KW-0812">Transmembrane</keyword>
<accession>A0A502BU32</accession>
<comment type="subunit">
    <text evidence="11">Component of the lipopolysaccharide transport and assembly complex. The LptBFG transporter is composed of two ATP-binding proteins (LptB) and two transmembrane proteins (LptF and LptG).</text>
</comment>
<evidence type="ECO:0000256" key="3">
    <source>
        <dbReference type="ARBA" id="ARBA00007725"/>
    </source>
</evidence>
<dbReference type="InterPro" id="IPR005495">
    <property type="entry name" value="LptG/LptF_permease"/>
</dbReference>
<evidence type="ECO:0000256" key="10">
    <source>
        <dbReference type="ARBA" id="ARBA00023136"/>
    </source>
</evidence>
<dbReference type="Pfam" id="PF03739">
    <property type="entry name" value="LptF_LptG"/>
    <property type="match status" value="1"/>
</dbReference>
<organism evidence="14 15">
    <name type="scientific">Rhodanobacter glycinis</name>
    <dbReference type="NCBI Taxonomy" id="582702"/>
    <lineage>
        <taxon>Bacteria</taxon>
        <taxon>Pseudomonadati</taxon>
        <taxon>Pseudomonadota</taxon>
        <taxon>Gammaproteobacteria</taxon>
        <taxon>Lysobacterales</taxon>
        <taxon>Rhodanobacteraceae</taxon>
        <taxon>Rhodanobacter</taxon>
    </lineage>
</organism>
<evidence type="ECO:0000313" key="15">
    <source>
        <dbReference type="Proteomes" id="UP000319486"/>
    </source>
</evidence>
<dbReference type="NCBIfam" id="TIGR04407">
    <property type="entry name" value="LptF_YjgP"/>
    <property type="match status" value="1"/>
</dbReference>
<feature type="transmembrane region" description="Helical" evidence="13">
    <location>
        <begin position="336"/>
        <end position="354"/>
    </location>
</feature>
<feature type="transmembrane region" description="Helical" evidence="13">
    <location>
        <begin position="100"/>
        <end position="122"/>
    </location>
</feature>
<keyword evidence="6" id="KW-1003">Cell membrane</keyword>
<reference evidence="14 15" key="1">
    <citation type="journal article" date="2019" name="Environ. Microbiol.">
        <title>Species interactions and distinct microbial communities in high Arctic permafrost affected cryosols are associated with the CH4 and CO2 gas fluxes.</title>
        <authorList>
            <person name="Altshuler I."/>
            <person name="Hamel J."/>
            <person name="Turney S."/>
            <person name="Magnuson E."/>
            <person name="Levesque R."/>
            <person name="Greer C."/>
            <person name="Whyte L.G."/>
        </authorList>
    </citation>
    <scope>NUCLEOTIDE SEQUENCE [LARGE SCALE GENOMIC DNA]</scope>
    <source>
        <strain evidence="14 15">S13Y</strain>
    </source>
</reference>
<feature type="transmembrane region" description="Helical" evidence="13">
    <location>
        <begin position="12"/>
        <end position="34"/>
    </location>
</feature>
<evidence type="ECO:0000256" key="5">
    <source>
        <dbReference type="ARBA" id="ARBA00022448"/>
    </source>
</evidence>
<evidence type="ECO:0000313" key="14">
    <source>
        <dbReference type="EMBL" id="TPG03882.1"/>
    </source>
</evidence>
<keyword evidence="5" id="KW-0813">Transport</keyword>
<evidence type="ECO:0000256" key="9">
    <source>
        <dbReference type="ARBA" id="ARBA00022989"/>
    </source>
</evidence>
<name>A0A502BU32_9GAMM</name>
<evidence type="ECO:0000256" key="8">
    <source>
        <dbReference type="ARBA" id="ARBA00022692"/>
    </source>
</evidence>
<proteinExistence type="inferred from homology"/>
<keyword evidence="10 13" id="KW-0472">Membrane</keyword>
<keyword evidence="7" id="KW-0997">Cell inner membrane</keyword>